<evidence type="ECO:0000313" key="3">
    <source>
        <dbReference type="Proteomes" id="UP000569329"/>
    </source>
</evidence>
<dbReference type="Proteomes" id="UP000569329">
    <property type="component" value="Unassembled WGS sequence"/>
</dbReference>
<gene>
    <name evidence="2" type="ORF">FHX42_004428</name>
</gene>
<feature type="region of interest" description="Disordered" evidence="1">
    <location>
        <begin position="1"/>
        <end position="21"/>
    </location>
</feature>
<comment type="caution">
    <text evidence="2">The sequence shown here is derived from an EMBL/GenBank/DDBJ whole genome shotgun (WGS) entry which is preliminary data.</text>
</comment>
<dbReference type="AlphaFoldDB" id="A0A839DZV6"/>
<evidence type="ECO:0000313" key="2">
    <source>
        <dbReference type="EMBL" id="MBA8827044.1"/>
    </source>
</evidence>
<feature type="region of interest" description="Disordered" evidence="1">
    <location>
        <begin position="74"/>
        <end position="104"/>
    </location>
</feature>
<proteinExistence type="predicted"/>
<protein>
    <recommendedName>
        <fullName evidence="4">WXG100 family type VII secretion target</fullName>
    </recommendedName>
</protein>
<reference evidence="2 3" key="1">
    <citation type="submission" date="2020-07" db="EMBL/GenBank/DDBJ databases">
        <title>Sequencing the genomes of 1000 actinobacteria strains.</title>
        <authorList>
            <person name="Klenk H.-P."/>
        </authorList>
    </citation>
    <scope>NUCLEOTIDE SEQUENCE [LARGE SCALE GENOMIC DNA]</scope>
    <source>
        <strain evidence="2 3">DSM 45975</strain>
    </source>
</reference>
<evidence type="ECO:0008006" key="4">
    <source>
        <dbReference type="Google" id="ProtNLM"/>
    </source>
</evidence>
<organism evidence="2 3">
    <name type="scientific">Halosaccharopolyspora lacisalsi</name>
    <dbReference type="NCBI Taxonomy" id="1000566"/>
    <lineage>
        <taxon>Bacteria</taxon>
        <taxon>Bacillati</taxon>
        <taxon>Actinomycetota</taxon>
        <taxon>Actinomycetes</taxon>
        <taxon>Pseudonocardiales</taxon>
        <taxon>Pseudonocardiaceae</taxon>
        <taxon>Halosaccharopolyspora</taxon>
    </lineage>
</organism>
<evidence type="ECO:0000256" key="1">
    <source>
        <dbReference type="SAM" id="MobiDB-lite"/>
    </source>
</evidence>
<dbReference type="EMBL" id="JACGWZ010000007">
    <property type="protein sequence ID" value="MBA8827044.1"/>
    <property type="molecule type" value="Genomic_DNA"/>
</dbReference>
<dbReference type="RefSeq" id="WP_182546241.1">
    <property type="nucleotide sequence ID" value="NZ_JACGWZ010000007.1"/>
</dbReference>
<accession>A0A839DZV6</accession>
<keyword evidence="3" id="KW-1185">Reference proteome</keyword>
<sequence length="133" mass="13648">MSAPRTPMEPETLRRSAKHVAGNVGDDLRQVLETLRSALEAGGACWGRGEAGRSFAQNSVPNRDKLLDSLGKTGGSIGRVGANPSTAADIAEADDQQASGEFPGLQRQVCQAAGPFSGGVHPCPSKCPSGFSG</sequence>
<dbReference type="Gene3D" id="1.10.287.1060">
    <property type="entry name" value="ESAT-6-like"/>
    <property type="match status" value="1"/>
</dbReference>
<name>A0A839DZV6_9PSEU</name>